<dbReference type="GO" id="GO:0071281">
    <property type="term" value="P:cellular response to iron ion"/>
    <property type="evidence" value="ECO:0007669"/>
    <property type="project" value="TreeGrafter"/>
</dbReference>
<dbReference type="EMBL" id="RXOL01000001">
    <property type="protein sequence ID" value="RVQ69736.1"/>
    <property type="molecule type" value="Genomic_DNA"/>
</dbReference>
<dbReference type="PANTHER" id="PTHR30535:SF34">
    <property type="entry name" value="MOLYBDATE-BINDING PROTEIN MOLA"/>
    <property type="match status" value="1"/>
</dbReference>
<feature type="domain" description="Fe/B12 periplasmic-binding" evidence="2">
    <location>
        <begin position="27"/>
        <end position="220"/>
    </location>
</feature>
<organism evidence="3 4">
    <name type="scientific">Croceicoccus ponticola</name>
    <dbReference type="NCBI Taxonomy" id="2217664"/>
    <lineage>
        <taxon>Bacteria</taxon>
        <taxon>Pseudomonadati</taxon>
        <taxon>Pseudomonadota</taxon>
        <taxon>Alphaproteobacteria</taxon>
        <taxon>Sphingomonadales</taxon>
        <taxon>Erythrobacteraceae</taxon>
        <taxon>Croceicoccus</taxon>
    </lineage>
</organism>
<dbReference type="OrthoDB" id="1632039at2"/>
<dbReference type="Pfam" id="PF01497">
    <property type="entry name" value="Peripla_BP_2"/>
    <property type="match status" value="1"/>
</dbReference>
<comment type="caution">
    <text evidence="3">The sequence shown here is derived from an EMBL/GenBank/DDBJ whole genome shotgun (WGS) entry which is preliminary data.</text>
</comment>
<dbReference type="Gene3D" id="3.40.50.1980">
    <property type="entry name" value="Nitrogenase molybdenum iron protein domain"/>
    <property type="match status" value="2"/>
</dbReference>
<dbReference type="AlphaFoldDB" id="A0A437H2F7"/>
<gene>
    <name evidence="3" type="ORF">EKN06_01290</name>
</gene>
<evidence type="ECO:0000259" key="2">
    <source>
        <dbReference type="Pfam" id="PF01497"/>
    </source>
</evidence>
<dbReference type="PANTHER" id="PTHR30535">
    <property type="entry name" value="VITAMIN B12-BINDING PROTEIN"/>
    <property type="match status" value="1"/>
</dbReference>
<keyword evidence="1" id="KW-0732">Signal</keyword>
<dbReference type="InterPro" id="IPR002491">
    <property type="entry name" value="ABC_transptr_periplasmic_BD"/>
</dbReference>
<dbReference type="Proteomes" id="UP000283003">
    <property type="component" value="Unassembled WGS sequence"/>
</dbReference>
<dbReference type="InterPro" id="IPR050902">
    <property type="entry name" value="ABC_Transporter_SBP"/>
</dbReference>
<dbReference type="NCBIfam" id="NF038402">
    <property type="entry name" value="TroA_like"/>
    <property type="match status" value="1"/>
</dbReference>
<proteinExistence type="predicted"/>
<sequence length="269" mass="27950">MLVSACAPAPAKQQSDGFADEVKAPLIVSLNPCADAILAGISPSHLIAVSHYSHDPRSSSMDVATARLFPAISDSAEEIAAFAPDVVVAGTFLPPATEQALARMGFRVVKTGSIASVDDARAQVRALAALTRQEAAGEAMIARMDRALATAAPLPGDTVVPAMIWQGGGIVPGEETLISDLLVRTGFRNFSAGRGLGQGAIVPLEDVLADPPRVLMVAGDGRMMEHPSLAALASGTRRVAFDPRLTFCGGPTIEKAALRLAAIRRDLPR</sequence>
<name>A0A437H2F7_9SPHN</name>
<evidence type="ECO:0000256" key="1">
    <source>
        <dbReference type="ARBA" id="ARBA00022729"/>
    </source>
</evidence>
<protein>
    <submittedName>
        <fullName evidence="3">Iron ABC transporter substrate-binding protein</fullName>
    </submittedName>
</protein>
<dbReference type="InterPro" id="IPR054828">
    <property type="entry name" value="Vit_B12_bind_prot"/>
</dbReference>
<accession>A0A437H2F7</accession>
<dbReference type="SUPFAM" id="SSF53807">
    <property type="entry name" value="Helical backbone' metal receptor"/>
    <property type="match status" value="1"/>
</dbReference>
<reference evidence="3 4" key="1">
    <citation type="submission" date="2018-12" db="EMBL/GenBank/DDBJ databases">
        <title>Croceicoccus ponticola sp. nov., a lipolytic bacterium isolated from seawater.</title>
        <authorList>
            <person name="Yoon J.-H."/>
        </authorList>
    </citation>
    <scope>NUCLEOTIDE SEQUENCE [LARGE SCALE GENOMIC DNA]</scope>
    <source>
        <strain evidence="3 4">GM-16</strain>
    </source>
</reference>
<evidence type="ECO:0000313" key="3">
    <source>
        <dbReference type="EMBL" id="RVQ69736.1"/>
    </source>
</evidence>
<evidence type="ECO:0000313" key="4">
    <source>
        <dbReference type="Proteomes" id="UP000283003"/>
    </source>
</evidence>
<keyword evidence="4" id="KW-1185">Reference proteome</keyword>